<organism evidence="2 3">
    <name type="scientific">Gregarina niphandrodes</name>
    <name type="common">Septate eugregarine</name>
    <dbReference type="NCBI Taxonomy" id="110365"/>
    <lineage>
        <taxon>Eukaryota</taxon>
        <taxon>Sar</taxon>
        <taxon>Alveolata</taxon>
        <taxon>Apicomplexa</taxon>
        <taxon>Conoidasida</taxon>
        <taxon>Gregarinasina</taxon>
        <taxon>Eugregarinorida</taxon>
        <taxon>Gregarinidae</taxon>
        <taxon>Gregarina</taxon>
    </lineage>
</organism>
<protein>
    <submittedName>
        <fullName evidence="2">Uncharacterized protein</fullName>
    </submittedName>
</protein>
<accession>A0A023B2K8</accession>
<reference evidence="2" key="1">
    <citation type="submission" date="2013-12" db="EMBL/GenBank/DDBJ databases">
        <authorList>
            <person name="Omoto C.K."/>
            <person name="Sibley D."/>
            <person name="Venepally P."/>
            <person name="Hadjithomas M."/>
            <person name="Karamycheva S."/>
            <person name="Brunk B."/>
            <person name="Roos D."/>
            <person name="Caler E."/>
            <person name="Lorenzi H."/>
        </authorList>
    </citation>
    <scope>NUCLEOTIDE SEQUENCE</scope>
</reference>
<dbReference type="AlphaFoldDB" id="A0A023B2K8"/>
<keyword evidence="3" id="KW-1185">Reference proteome</keyword>
<dbReference type="VEuPathDB" id="CryptoDB:GNI_120750"/>
<dbReference type="Proteomes" id="UP000019763">
    <property type="component" value="Unassembled WGS sequence"/>
</dbReference>
<evidence type="ECO:0000256" key="1">
    <source>
        <dbReference type="SAM" id="MobiDB-lite"/>
    </source>
</evidence>
<evidence type="ECO:0000313" key="2">
    <source>
        <dbReference type="EMBL" id="EZG54460.1"/>
    </source>
</evidence>
<evidence type="ECO:0000313" key="3">
    <source>
        <dbReference type="Proteomes" id="UP000019763"/>
    </source>
</evidence>
<dbReference type="GeneID" id="22914268"/>
<dbReference type="RefSeq" id="XP_011131847.1">
    <property type="nucleotide sequence ID" value="XM_011133545.1"/>
</dbReference>
<proteinExistence type="predicted"/>
<feature type="region of interest" description="Disordered" evidence="1">
    <location>
        <begin position="240"/>
        <end position="269"/>
    </location>
</feature>
<dbReference type="EMBL" id="AFNH02000899">
    <property type="protein sequence ID" value="EZG54460.1"/>
    <property type="molecule type" value="Genomic_DNA"/>
</dbReference>
<comment type="caution">
    <text evidence="2">The sequence shown here is derived from an EMBL/GenBank/DDBJ whole genome shotgun (WGS) entry which is preliminary data.</text>
</comment>
<feature type="compositionally biased region" description="Basic and acidic residues" evidence="1">
    <location>
        <begin position="254"/>
        <end position="269"/>
    </location>
</feature>
<gene>
    <name evidence="2" type="ORF">GNI_120750</name>
</gene>
<name>A0A023B2K8_GRENI</name>
<sequence length="269" mass="28753">MKTIRCAIEGGVQVDSLLAMLVAENGSQPPLTDDCVAGVVTIESAGKAPVEALVLAPEQSFMKFKINGFNWREDALRIKIYRRPGDSSADIDYETDPTNPLYLDEASNPHGYTDDNNSMFSDGATEGGTTAASYDGSFGVSSVNTFGDGHDTGHVAGQSTLSYAESMATLKKQLADIEWSLAATGGKDATLQRKAGYRDPRGGEERDDVEEPLLGDFKDAGTLGRKVRLAEVRLVETLPVETPSADAAVSSPTKRTEDSEVRNGLKLVE</sequence>